<feature type="chain" id="PRO_5032449537" evidence="2">
    <location>
        <begin position="27"/>
        <end position="323"/>
    </location>
</feature>
<organism evidence="3 4">
    <name type="scientific">Parapusillimonas granuli</name>
    <dbReference type="NCBI Taxonomy" id="380911"/>
    <lineage>
        <taxon>Bacteria</taxon>
        <taxon>Pseudomonadati</taxon>
        <taxon>Pseudomonadota</taxon>
        <taxon>Betaproteobacteria</taxon>
        <taxon>Burkholderiales</taxon>
        <taxon>Alcaligenaceae</taxon>
        <taxon>Parapusillimonas</taxon>
    </lineage>
</organism>
<dbReference type="Gene3D" id="3.40.190.150">
    <property type="entry name" value="Bordetella uptake gene, domain 1"/>
    <property type="match status" value="1"/>
</dbReference>
<dbReference type="EMBL" id="JACCEM010000008">
    <property type="protein sequence ID" value="NYT50810.1"/>
    <property type="molecule type" value="Genomic_DNA"/>
</dbReference>
<dbReference type="Proteomes" id="UP000559809">
    <property type="component" value="Unassembled WGS sequence"/>
</dbReference>
<protein>
    <submittedName>
        <fullName evidence="3">Tripartite tricarboxylate transporter substrate binding protein</fullName>
    </submittedName>
</protein>
<dbReference type="AlphaFoldDB" id="A0A853G769"/>
<dbReference type="PIRSF" id="PIRSF017082">
    <property type="entry name" value="YflP"/>
    <property type="match status" value="1"/>
</dbReference>
<sequence>MLRRFNRMAAALAGVAAFAAAHPSYAWPDKPIRVVIPFAAGGTTDMLGRLMAEGIAPILGQPVVVSNKGGAGGNLGAAEVARAPADGYTLLLGTPGTQIINGLVYKNPGYDPVKDFSSVVYMVRVANVVVTTPATGFRNMRDVIEAARAQPGKLNWGTPGVGSSGHLSLELIKQQAGLDITHVPYKGAGQARNDMLGGVIQLAGDNLPTALSAIRSGSLVALGVSSMAADPTLPEVQPIAATIPGYELSSWFVVMAPAGTPSDAIGKLNAAVNQWLEKPDTRARLADLAAVPVGGSPEDLAAHLRNEQQKYESLIKAAGISAQ</sequence>
<feature type="signal peptide" evidence="2">
    <location>
        <begin position="1"/>
        <end position="26"/>
    </location>
</feature>
<reference evidence="3 4" key="1">
    <citation type="submission" date="2020-07" db="EMBL/GenBank/DDBJ databases">
        <title>Taxonomic revisions and descriptions of new bacterial species based on genomic comparisons in the high-G+C-content subgroup of the family Alcaligenaceae.</title>
        <authorList>
            <person name="Szabo A."/>
            <person name="Felfoldi T."/>
        </authorList>
    </citation>
    <scope>NUCLEOTIDE SEQUENCE [LARGE SCALE GENOMIC DNA]</scope>
    <source>
        <strain evidence="3 4">LMG 24012</strain>
    </source>
</reference>
<gene>
    <name evidence="3" type="ORF">H0A72_15940</name>
</gene>
<evidence type="ECO:0000256" key="2">
    <source>
        <dbReference type="SAM" id="SignalP"/>
    </source>
</evidence>
<keyword evidence="2" id="KW-0732">Signal</keyword>
<keyword evidence="4" id="KW-1185">Reference proteome</keyword>
<comment type="similarity">
    <text evidence="1">Belongs to the UPF0065 (bug) family.</text>
</comment>
<dbReference type="InterPro" id="IPR042100">
    <property type="entry name" value="Bug_dom1"/>
</dbReference>
<dbReference type="PANTHER" id="PTHR42928">
    <property type="entry name" value="TRICARBOXYLATE-BINDING PROTEIN"/>
    <property type="match status" value="1"/>
</dbReference>
<evidence type="ECO:0000313" key="3">
    <source>
        <dbReference type="EMBL" id="NYT50810.1"/>
    </source>
</evidence>
<dbReference type="Gene3D" id="3.40.190.10">
    <property type="entry name" value="Periplasmic binding protein-like II"/>
    <property type="match status" value="1"/>
</dbReference>
<accession>A0A853G769</accession>
<proteinExistence type="inferred from homology"/>
<dbReference type="PANTHER" id="PTHR42928:SF5">
    <property type="entry name" value="BLR1237 PROTEIN"/>
    <property type="match status" value="1"/>
</dbReference>
<dbReference type="InterPro" id="IPR005064">
    <property type="entry name" value="BUG"/>
</dbReference>
<dbReference type="Pfam" id="PF03401">
    <property type="entry name" value="TctC"/>
    <property type="match status" value="1"/>
</dbReference>
<comment type="caution">
    <text evidence="3">The sequence shown here is derived from an EMBL/GenBank/DDBJ whole genome shotgun (WGS) entry which is preliminary data.</text>
</comment>
<dbReference type="SUPFAM" id="SSF53850">
    <property type="entry name" value="Periplasmic binding protein-like II"/>
    <property type="match status" value="1"/>
</dbReference>
<name>A0A853G769_9BURK</name>
<evidence type="ECO:0000313" key="4">
    <source>
        <dbReference type="Proteomes" id="UP000559809"/>
    </source>
</evidence>
<evidence type="ECO:0000256" key="1">
    <source>
        <dbReference type="ARBA" id="ARBA00006987"/>
    </source>
</evidence>